<name>A0ACC3AKZ2_9EURO</name>
<reference evidence="1" key="1">
    <citation type="submission" date="2022-10" db="EMBL/GenBank/DDBJ databases">
        <title>Culturing micro-colonial fungi from biological soil crusts in the Mojave desert and describing Neophaeococcomyces mojavensis, and introducing the new genera and species Taxawa tesnikishii.</title>
        <authorList>
            <person name="Kurbessoian T."/>
            <person name="Stajich J.E."/>
        </authorList>
    </citation>
    <scope>NUCLEOTIDE SEQUENCE</scope>
    <source>
        <strain evidence="1">JES_112</strain>
    </source>
</reference>
<dbReference type="Proteomes" id="UP001172386">
    <property type="component" value="Unassembled WGS sequence"/>
</dbReference>
<sequence>MALSVVYPPKASGEVSALDIVAVHGLGGDAIDTWTHPKSNAFWLKDFLPQQVPDARILSFGYNAAAAFSESTAEVIDHAKSLLASLVDKRDEPEEETRPLIFVAHSLGGIVVKQALLQARLEPRYEAIRKATLGIIFFGTPHRGSDKAVYGKVLANVAQTMTRKPPARLISALQTNSDVLLRLTSDFRFQLPQYQVVSFYEQQPMKPFSSLIVEKQSALLEVEREEQIPVDADHSTMCKFATAEDDTFERVWKRIRRIRKEALPSEVKNQPAIVDSYNKHFDVPHLLSPVFTGQDDICHSLDSSLVLSRQPRGQVQRRFVLYGLGGSGKTQICVRYAQTHREKYWGVFWIDASTSDSIRRGFLQLSPLLQVDHDIDSVKRALANTSQPWLLIFDNADNPRLPLAPWFPSGDRGDVIVTSRNPDAGQYSTVGVKVVTQMLSEDALELLNKTAFGTAIKQGDDHACNDKVGLQVVQTLGCLALAIVQAGAYIREISCSFQDYLELYRRRRDEVLAYVPKHVGTDYRYTVYTTWQVSLDQLESSHDEASQHALTILRLLCFYHHEQVPMQMFYQAWQNSQGEINKLDGLLWLGAESSFLDYRQAVQTAVALLASFSLVTRDAEMSLSMHPLMHEWCRDKVAEGNKQASCQRAMSFRRSLVSHVHECLKQNWDDDVEFDDLEALGDWSRMALVLGESGSTTDAIKITERVLRLSRSKLGPEHAETLRSMHSLANRYSDAGRRQEALQLTEQVLLLHKSKLGPEHPETLRSMHNLAISYSEAGRRQEALQLIEQVVALYKSKLGPEHPDTLLAMHNLAIRYSDVGRRQEALQLMEEAVALYKSKLGPEHPDTLGSMHNLAIRYGEAGRRQEALQLIEQVVALRKSKLGPEHPDTLG</sequence>
<organism evidence="1 2">
    <name type="scientific">Neophaeococcomyces mojaviensis</name>
    <dbReference type="NCBI Taxonomy" id="3383035"/>
    <lineage>
        <taxon>Eukaryota</taxon>
        <taxon>Fungi</taxon>
        <taxon>Dikarya</taxon>
        <taxon>Ascomycota</taxon>
        <taxon>Pezizomycotina</taxon>
        <taxon>Eurotiomycetes</taxon>
        <taxon>Chaetothyriomycetidae</taxon>
        <taxon>Chaetothyriales</taxon>
        <taxon>Chaetothyriales incertae sedis</taxon>
        <taxon>Neophaeococcomyces</taxon>
    </lineage>
</organism>
<keyword evidence="2" id="KW-1185">Reference proteome</keyword>
<evidence type="ECO:0000313" key="1">
    <source>
        <dbReference type="EMBL" id="KAJ9664420.1"/>
    </source>
</evidence>
<comment type="caution">
    <text evidence="1">The sequence shown here is derived from an EMBL/GenBank/DDBJ whole genome shotgun (WGS) entry which is preliminary data.</text>
</comment>
<evidence type="ECO:0000313" key="2">
    <source>
        <dbReference type="Proteomes" id="UP001172386"/>
    </source>
</evidence>
<accession>A0ACC3AKZ2</accession>
<protein>
    <submittedName>
        <fullName evidence="1">Uncharacterized protein</fullName>
    </submittedName>
</protein>
<dbReference type="EMBL" id="JAPDRQ010000003">
    <property type="protein sequence ID" value="KAJ9664420.1"/>
    <property type="molecule type" value="Genomic_DNA"/>
</dbReference>
<feature type="non-terminal residue" evidence="1">
    <location>
        <position position="891"/>
    </location>
</feature>
<proteinExistence type="predicted"/>
<gene>
    <name evidence="1" type="ORF">H2198_000349</name>
</gene>